<organism evidence="1 2">
    <name type="scientific">Catharanthus roseus</name>
    <name type="common">Madagascar periwinkle</name>
    <name type="synonym">Vinca rosea</name>
    <dbReference type="NCBI Taxonomy" id="4058"/>
    <lineage>
        <taxon>Eukaryota</taxon>
        <taxon>Viridiplantae</taxon>
        <taxon>Streptophyta</taxon>
        <taxon>Embryophyta</taxon>
        <taxon>Tracheophyta</taxon>
        <taxon>Spermatophyta</taxon>
        <taxon>Magnoliopsida</taxon>
        <taxon>eudicotyledons</taxon>
        <taxon>Gunneridae</taxon>
        <taxon>Pentapetalae</taxon>
        <taxon>asterids</taxon>
        <taxon>lamiids</taxon>
        <taxon>Gentianales</taxon>
        <taxon>Apocynaceae</taxon>
        <taxon>Rauvolfioideae</taxon>
        <taxon>Vinceae</taxon>
        <taxon>Catharanthinae</taxon>
        <taxon>Catharanthus</taxon>
    </lineage>
</organism>
<evidence type="ECO:0000313" key="1">
    <source>
        <dbReference type="EMBL" id="KAI5670630.1"/>
    </source>
</evidence>
<protein>
    <submittedName>
        <fullName evidence="1">Uncharacterized protein</fullName>
    </submittedName>
</protein>
<sequence length="243" mass="27768">MTGIGSSSSSSCGACKFLRRRCASECIFAPYFSYEQAAVHFAAVHKVFGASNVSKLLLHLPLQWRSEAAVTISYEAQARIRDPIYGCVAQIFALQQQVATLKEEIETFGNQMGNLITFEHFPYEMRETFDQVGDDYDYLAFCRNNSIIDHNINQESFENDIDDQQINLLVFPQSTADNNYDQNLMMMSTTDQQINPPLMNERKEEDTTNIHHSNSNILETIFQQLGKTGYLQNLWTQTNLDFI</sequence>
<name>A0ACC0BDD5_CATRO</name>
<reference evidence="2" key="1">
    <citation type="journal article" date="2023" name="Nat. Plants">
        <title>Single-cell RNA sequencing provides a high-resolution roadmap for understanding the multicellular compartmentation of specialized metabolism.</title>
        <authorList>
            <person name="Sun S."/>
            <person name="Shen X."/>
            <person name="Li Y."/>
            <person name="Li Y."/>
            <person name="Wang S."/>
            <person name="Li R."/>
            <person name="Zhang H."/>
            <person name="Shen G."/>
            <person name="Guo B."/>
            <person name="Wei J."/>
            <person name="Xu J."/>
            <person name="St-Pierre B."/>
            <person name="Chen S."/>
            <person name="Sun C."/>
        </authorList>
    </citation>
    <scope>NUCLEOTIDE SEQUENCE [LARGE SCALE GENOMIC DNA]</scope>
</reference>
<comment type="caution">
    <text evidence="1">The sequence shown here is derived from an EMBL/GenBank/DDBJ whole genome shotgun (WGS) entry which is preliminary data.</text>
</comment>
<accession>A0ACC0BDD5</accession>
<evidence type="ECO:0000313" key="2">
    <source>
        <dbReference type="Proteomes" id="UP001060085"/>
    </source>
</evidence>
<gene>
    <name evidence="1" type="ORF">M9H77_10994</name>
</gene>
<dbReference type="EMBL" id="CM044703">
    <property type="protein sequence ID" value="KAI5670630.1"/>
    <property type="molecule type" value="Genomic_DNA"/>
</dbReference>
<keyword evidence="2" id="KW-1185">Reference proteome</keyword>
<dbReference type="Proteomes" id="UP001060085">
    <property type="component" value="Linkage Group LG03"/>
</dbReference>
<proteinExistence type="predicted"/>